<dbReference type="InterPro" id="IPR017853">
    <property type="entry name" value="GH"/>
</dbReference>
<evidence type="ECO:0000313" key="1">
    <source>
        <dbReference type="EMBL" id="VEP18082.1"/>
    </source>
</evidence>
<gene>
    <name evidence="1" type="ORF">H1P_690002</name>
</gene>
<reference evidence="1 2" key="1">
    <citation type="submission" date="2019-01" db="EMBL/GenBank/DDBJ databases">
        <authorList>
            <person name="Brito A."/>
        </authorList>
    </citation>
    <scope>NUCLEOTIDE SEQUENCE [LARGE SCALE GENOMIC DNA]</scope>
    <source>
        <strain evidence="1">1</strain>
    </source>
</reference>
<dbReference type="Gene3D" id="2.60.40.2810">
    <property type="match status" value="1"/>
</dbReference>
<dbReference type="PANTHER" id="PTHR36842:SF1">
    <property type="entry name" value="PROTEIN TOLB"/>
    <property type="match status" value="1"/>
</dbReference>
<dbReference type="Gene3D" id="2.150.10.10">
    <property type="entry name" value="Serralysin-like metalloprotease, C-terminal"/>
    <property type="match status" value="1"/>
</dbReference>
<proteinExistence type="predicted"/>
<dbReference type="InterPro" id="IPR018511">
    <property type="entry name" value="Hemolysin-typ_Ca-bd_CS"/>
</dbReference>
<dbReference type="InterPro" id="IPR027618">
    <property type="entry name" value="Beta_prop_Msarc"/>
</dbReference>
<accession>A0A563W309</accession>
<dbReference type="NCBIfam" id="TIGR04275">
    <property type="entry name" value="beta_prop_Msarc"/>
    <property type="match status" value="1"/>
</dbReference>
<dbReference type="RefSeq" id="WP_144867345.1">
    <property type="nucleotide sequence ID" value="NZ_LR213828.1"/>
</dbReference>
<dbReference type="InterPro" id="IPR011049">
    <property type="entry name" value="Serralysin-like_metalloprot_C"/>
</dbReference>
<dbReference type="AlphaFoldDB" id="A0A563W309"/>
<dbReference type="PANTHER" id="PTHR36842">
    <property type="entry name" value="PROTEIN TOLB HOMOLOG"/>
    <property type="match status" value="1"/>
</dbReference>
<organism evidence="1 2">
    <name type="scientific">Hyella patelloides LEGE 07179</name>
    <dbReference type="NCBI Taxonomy" id="945734"/>
    <lineage>
        <taxon>Bacteria</taxon>
        <taxon>Bacillati</taxon>
        <taxon>Cyanobacteriota</taxon>
        <taxon>Cyanophyceae</taxon>
        <taxon>Pleurocapsales</taxon>
        <taxon>Hyellaceae</taxon>
        <taxon>Hyella</taxon>
    </lineage>
</organism>
<dbReference type="OrthoDB" id="466259at2"/>
<dbReference type="PRINTS" id="PR00313">
    <property type="entry name" value="CABNDNGRPT"/>
</dbReference>
<dbReference type="GO" id="GO:0005509">
    <property type="term" value="F:calcium ion binding"/>
    <property type="evidence" value="ECO:0007669"/>
    <property type="project" value="InterPro"/>
</dbReference>
<sequence>MTDFVITKITDNLSDDLYPKLLGDYLVWQSVDSDGEIFLHNLSSGATTQITSNSSNDENPQIAGNYVVWQGYGGTDGGSDTEIFAYNIGSKITTQITTNNTEDTIPLVSGDNLVWQGAGETSGAVSLEGFGGGSGDSDRDPGSYLGINLGNSGDWRKRASNLAAINLANELDISWGRASGGPAQWYSEGSLSPEKFDAVVDYANSKDVNIYLYLEYRSDLDGGSIYDFDWYEVGRTYAQHFGDRVEAYGIINEPDHVVSGNSPEEVAFAVEQFADGVHSVNSNYIVTSPGLGGTPMSIERTNQFLEALGPLFNDDTLQVLNLHSYHDTKPNPHFSSIDNSSDWAPTRNFDRAKEVGGITENIGYAAGEFNYRNWRGTDEDRGIGFLTTIWDQLSVVGNQGTNDRVGLFSAPYNITGSHPTKQTSMADSFSYDDSGNYDWQPNEKGQVLREVLNLTKGMDFVYTDPLDTGVNVLKGNDRKMWVWQYREDFSSLTDDSVVRISGIPSNATGLAVYRWDSTADEPYAIIDLNGQTSVSFEASSILSPGQTYMIMANSDDDGGNVGSIDEASPGASDFINQNKVTYSPNLTEGIVTEANQEIFTHNLNSGVTTQITDNSTEDENPNISGNHIVWRDNNGKLFAHNLSSGSTNEIAANSASAESTQLSGDRVVWRSNENKLFTHNLGSGSTSEIATNSANIANIAISEGNIVWSGTQGSDNGEDGEIFVYQINSGTTSQITTNSTDDARPQISGDYVVWQGTGGSDNGEDGEIFLYNLGSGVTEQITANNIEEENPQISGNRLVWTGIDSNGDREIFTADLAATVTMANQNPLANNDDVTTTADTAITLPAIDVLANDSDPDGDSLTVTGANNAVNGTVNLEGNNITFNPNPGFVGNGSFQYTINDGSGGTDVAVVNVTVEAVEIAIGATINGTRSNDTLNGGNGNDVINGFNRDDLLNGNDGNDTLNGGNNDDILNGGNGNDLLNGNNKHDRLNGNGGNDILQGGSHHDTLDGGNGDDLIRGDRGKDVLTGGEGTDTFIYNSLQDRGDTITDFQVGIDKINVSSITNDSSYDSDTPYEYIELWRSGSNTVVKINRNGNLSRPRYQDLLILQDVNVSEVSEDSFIFD</sequence>
<protein>
    <recommendedName>
        <fullName evidence="3">Calcium-binding protein</fullName>
    </recommendedName>
</protein>
<dbReference type="Gene3D" id="2.120.10.60">
    <property type="entry name" value="Tricorn protease N-terminal domain"/>
    <property type="match status" value="1"/>
</dbReference>
<dbReference type="Pfam" id="PF17963">
    <property type="entry name" value="Big_9"/>
    <property type="match status" value="1"/>
</dbReference>
<dbReference type="SUPFAM" id="SSF69304">
    <property type="entry name" value="Tricorn protease N-terminal domain"/>
    <property type="match status" value="2"/>
</dbReference>
<dbReference type="EMBL" id="CAACVJ010000656">
    <property type="protein sequence ID" value="VEP18082.1"/>
    <property type="molecule type" value="Genomic_DNA"/>
</dbReference>
<dbReference type="Gene3D" id="3.20.20.80">
    <property type="entry name" value="Glycosidases"/>
    <property type="match status" value="1"/>
</dbReference>
<dbReference type="SUPFAM" id="SSF51445">
    <property type="entry name" value="(Trans)glycosidases"/>
    <property type="match status" value="1"/>
</dbReference>
<keyword evidence="2" id="KW-1185">Reference proteome</keyword>
<dbReference type="SUPFAM" id="SSF51120">
    <property type="entry name" value="beta-Roll"/>
    <property type="match status" value="2"/>
</dbReference>
<name>A0A563W309_9CYAN</name>
<dbReference type="InterPro" id="IPR001343">
    <property type="entry name" value="Hemolysn_Ca-bd"/>
</dbReference>
<evidence type="ECO:0008006" key="3">
    <source>
        <dbReference type="Google" id="ProtNLM"/>
    </source>
</evidence>
<evidence type="ECO:0000313" key="2">
    <source>
        <dbReference type="Proteomes" id="UP000320055"/>
    </source>
</evidence>
<dbReference type="Pfam" id="PF00353">
    <property type="entry name" value="HemolysinCabind"/>
    <property type="match status" value="2"/>
</dbReference>
<dbReference type="Proteomes" id="UP000320055">
    <property type="component" value="Unassembled WGS sequence"/>
</dbReference>
<dbReference type="PROSITE" id="PS00330">
    <property type="entry name" value="HEMOLYSIN_CALCIUM"/>
    <property type="match status" value="1"/>
</dbReference>